<accession>A0A1Y3BMK1</accession>
<name>A0A1Y3BMK1_EURMA</name>
<reference evidence="1 2" key="1">
    <citation type="submission" date="2017-03" db="EMBL/GenBank/DDBJ databases">
        <title>Genome Survey of Euroglyphus maynei.</title>
        <authorList>
            <person name="Arlian L.G."/>
            <person name="Morgan M.S."/>
            <person name="Rider S.D."/>
        </authorList>
    </citation>
    <scope>NUCLEOTIDE SEQUENCE [LARGE SCALE GENOMIC DNA]</scope>
    <source>
        <strain evidence="1">Arlian Lab</strain>
        <tissue evidence="1">Whole body</tissue>
    </source>
</reference>
<dbReference type="EMBL" id="MUJZ01016363">
    <property type="protein sequence ID" value="OTF80836.1"/>
    <property type="molecule type" value="Genomic_DNA"/>
</dbReference>
<organism evidence="1 2">
    <name type="scientific">Euroglyphus maynei</name>
    <name type="common">Mayne's house dust mite</name>
    <dbReference type="NCBI Taxonomy" id="6958"/>
    <lineage>
        <taxon>Eukaryota</taxon>
        <taxon>Metazoa</taxon>
        <taxon>Ecdysozoa</taxon>
        <taxon>Arthropoda</taxon>
        <taxon>Chelicerata</taxon>
        <taxon>Arachnida</taxon>
        <taxon>Acari</taxon>
        <taxon>Acariformes</taxon>
        <taxon>Sarcoptiformes</taxon>
        <taxon>Astigmata</taxon>
        <taxon>Psoroptidia</taxon>
        <taxon>Analgoidea</taxon>
        <taxon>Pyroglyphidae</taxon>
        <taxon>Pyroglyphinae</taxon>
        <taxon>Euroglyphus</taxon>
    </lineage>
</organism>
<dbReference type="Proteomes" id="UP000194236">
    <property type="component" value="Unassembled WGS sequence"/>
</dbReference>
<dbReference type="AlphaFoldDB" id="A0A1Y3BMK1"/>
<evidence type="ECO:0000313" key="1">
    <source>
        <dbReference type="EMBL" id="OTF80836.1"/>
    </source>
</evidence>
<gene>
    <name evidence="1" type="ORF">BLA29_000900</name>
</gene>
<evidence type="ECO:0000313" key="2">
    <source>
        <dbReference type="Proteomes" id="UP000194236"/>
    </source>
</evidence>
<comment type="caution">
    <text evidence="1">The sequence shown here is derived from an EMBL/GenBank/DDBJ whole genome shotgun (WGS) entry which is preliminary data.</text>
</comment>
<proteinExistence type="predicted"/>
<keyword evidence="2" id="KW-1185">Reference proteome</keyword>
<sequence length="64" mass="8065">MSKMNKQKSATNHDIDFLENPGKNYHIFRHYNHYQHTHKFRHEDRQTWRNHENEIDLKILQTEY</sequence>
<protein>
    <submittedName>
        <fullName evidence="1">Uncharacterized protein</fullName>
    </submittedName>
</protein>